<dbReference type="OrthoDB" id="242508at2157"/>
<keyword evidence="3" id="KW-1185">Reference proteome</keyword>
<dbReference type="RefSeq" id="WP_179910995.1">
    <property type="nucleotide sequence ID" value="NZ_CP058910.1"/>
</dbReference>
<feature type="transmembrane region" description="Helical" evidence="1">
    <location>
        <begin position="88"/>
        <end position="108"/>
    </location>
</feature>
<evidence type="ECO:0000256" key="1">
    <source>
        <dbReference type="SAM" id="Phobius"/>
    </source>
</evidence>
<sequence length="143" mass="14569">MANTTYLVSMVSMGLLGVGVVLFVLRSRPWRHYVPRTAYDLAAGERPTSGLAGLAGRTGTWTVAYVALVLGFMFGAMAYAGGMITGPLVIGAVVALVASFLVAGVYFAMRDNGRPSAQAAAGSAVATGLLAVLAITVVLVTTG</sequence>
<feature type="transmembrane region" description="Helical" evidence="1">
    <location>
        <begin position="6"/>
        <end position="25"/>
    </location>
</feature>
<evidence type="ECO:0000313" key="2">
    <source>
        <dbReference type="EMBL" id="QLH77064.1"/>
    </source>
</evidence>
<protein>
    <submittedName>
        <fullName evidence="2">Uncharacterized protein</fullName>
    </submittedName>
</protein>
<keyword evidence="1" id="KW-0472">Membrane</keyword>
<evidence type="ECO:0000313" key="3">
    <source>
        <dbReference type="Proteomes" id="UP000509667"/>
    </source>
</evidence>
<dbReference type="GeneID" id="56077608"/>
<dbReference type="Proteomes" id="UP000509667">
    <property type="component" value="Chromosome"/>
</dbReference>
<proteinExistence type="predicted"/>
<keyword evidence="1" id="KW-0812">Transmembrane</keyword>
<dbReference type="EMBL" id="CP058910">
    <property type="protein sequence ID" value="QLH77064.1"/>
    <property type="molecule type" value="Genomic_DNA"/>
</dbReference>
<name>A0A7D5P398_9EURY</name>
<feature type="transmembrane region" description="Helical" evidence="1">
    <location>
        <begin position="63"/>
        <end position="82"/>
    </location>
</feature>
<dbReference type="KEGG" id="hrr:HZS55_07055"/>
<organism evidence="2 3">
    <name type="scientific">Halosimplex rubrum</name>
    <dbReference type="NCBI Taxonomy" id="869889"/>
    <lineage>
        <taxon>Archaea</taxon>
        <taxon>Methanobacteriati</taxon>
        <taxon>Methanobacteriota</taxon>
        <taxon>Stenosarchaea group</taxon>
        <taxon>Halobacteria</taxon>
        <taxon>Halobacteriales</taxon>
        <taxon>Haloarculaceae</taxon>
        <taxon>Halosimplex</taxon>
    </lineage>
</organism>
<keyword evidence="1" id="KW-1133">Transmembrane helix</keyword>
<dbReference type="AlphaFoldDB" id="A0A7D5P398"/>
<feature type="transmembrane region" description="Helical" evidence="1">
    <location>
        <begin position="120"/>
        <end position="140"/>
    </location>
</feature>
<reference evidence="2 3" key="1">
    <citation type="submission" date="2020-07" db="EMBL/GenBank/DDBJ databases">
        <title>Halosimplex pelagicum sp. nov. and Halosimplex rubrum sp. nov., isolated from salted brown alga Laminaria, and emended description of the genus Halosimplex.</title>
        <authorList>
            <person name="Cui H."/>
        </authorList>
    </citation>
    <scope>NUCLEOTIDE SEQUENCE [LARGE SCALE GENOMIC DNA]</scope>
    <source>
        <strain evidence="2 3">R27</strain>
    </source>
</reference>
<gene>
    <name evidence="2" type="ORF">HZS55_07055</name>
</gene>
<accession>A0A7D5P398</accession>